<evidence type="ECO:0000313" key="3">
    <source>
        <dbReference type="Proteomes" id="UP000306808"/>
    </source>
</evidence>
<comment type="caution">
    <text evidence="2">The sequence shown here is derived from an EMBL/GenBank/DDBJ whole genome shotgun (WGS) entry which is preliminary data.</text>
</comment>
<dbReference type="Proteomes" id="UP000306808">
    <property type="component" value="Unassembled WGS sequence"/>
</dbReference>
<dbReference type="EMBL" id="SUME01000013">
    <property type="protein sequence ID" value="TJZ50604.1"/>
    <property type="molecule type" value="Genomic_DNA"/>
</dbReference>
<dbReference type="Gene3D" id="2.40.128.110">
    <property type="entry name" value="Lipid/polyisoprenoid-binding, YceI-like"/>
    <property type="match status" value="1"/>
</dbReference>
<dbReference type="OrthoDB" id="9794147at2"/>
<dbReference type="PANTHER" id="PTHR34406">
    <property type="entry name" value="PROTEIN YCEI"/>
    <property type="match status" value="1"/>
</dbReference>
<accession>A0A4U0NKX9</accession>
<dbReference type="InterPro" id="IPR007372">
    <property type="entry name" value="Lipid/polyisoprenoid-bd_YceI"/>
</dbReference>
<dbReference type="SMART" id="SM00867">
    <property type="entry name" value="YceI"/>
    <property type="match status" value="1"/>
</dbReference>
<dbReference type="AlphaFoldDB" id="A0A4U0NKX9"/>
<dbReference type="Pfam" id="PF04264">
    <property type="entry name" value="YceI"/>
    <property type="match status" value="1"/>
</dbReference>
<protein>
    <submittedName>
        <fullName evidence="2">YceI family protein</fullName>
    </submittedName>
</protein>
<reference evidence="2 3" key="1">
    <citation type="submission" date="2019-04" db="EMBL/GenBank/DDBJ databases">
        <title>Sphingobacterium olei sp. nov., isolated from oil-contaminated soil.</title>
        <authorList>
            <person name="Liu B."/>
        </authorList>
    </citation>
    <scope>NUCLEOTIDE SEQUENCE [LARGE SCALE GENOMIC DNA]</scope>
    <source>
        <strain evidence="2 3">HAL-9</strain>
    </source>
</reference>
<feature type="domain" description="Lipid/polyisoprenoid-binding YceI-like" evidence="1">
    <location>
        <begin position="26"/>
        <end position="176"/>
    </location>
</feature>
<proteinExistence type="predicted"/>
<gene>
    <name evidence="2" type="ORF">FAZ15_21530</name>
</gene>
<dbReference type="InterPro" id="IPR036761">
    <property type="entry name" value="TTHA0802/YceI-like_sf"/>
</dbReference>
<dbReference type="RefSeq" id="WP_136903441.1">
    <property type="nucleotide sequence ID" value="NZ_SUME01000013.1"/>
</dbReference>
<organism evidence="2 3">
    <name type="scientific">Sphingobacterium olei</name>
    <dbReference type="NCBI Taxonomy" id="2571155"/>
    <lineage>
        <taxon>Bacteria</taxon>
        <taxon>Pseudomonadati</taxon>
        <taxon>Bacteroidota</taxon>
        <taxon>Sphingobacteriia</taxon>
        <taxon>Sphingobacteriales</taxon>
        <taxon>Sphingobacteriaceae</taxon>
        <taxon>Sphingobacterium</taxon>
    </lineage>
</organism>
<keyword evidence="3" id="KW-1185">Reference proteome</keyword>
<dbReference type="SUPFAM" id="SSF101874">
    <property type="entry name" value="YceI-like"/>
    <property type="match status" value="1"/>
</dbReference>
<evidence type="ECO:0000259" key="1">
    <source>
        <dbReference type="SMART" id="SM00867"/>
    </source>
</evidence>
<name>A0A4U0NKX9_9SPHI</name>
<evidence type="ECO:0000313" key="2">
    <source>
        <dbReference type="EMBL" id="TJZ50604.1"/>
    </source>
</evidence>
<sequence length="177" mass="19620">MKTTKLLTLGILFLILGTSAMYSIVDWKIIDNDYIIKFETKKASGTIGGLKGTVHFDPDNLARADMDVNVDVNTLNLGNRLKTKHAKADDFFDVEQYPTIHFKSTEFKKVSNGYEVNGNLTIKSTTKPISILFAFDPNAVKPTFLGNFELNRLDYGLTGKGSVGEILKVNIKVPVSK</sequence>
<dbReference type="PANTHER" id="PTHR34406:SF1">
    <property type="entry name" value="PROTEIN YCEI"/>
    <property type="match status" value="1"/>
</dbReference>